<dbReference type="EMBL" id="BAAAPZ010000017">
    <property type="protein sequence ID" value="GAA2104734.1"/>
    <property type="molecule type" value="Genomic_DNA"/>
</dbReference>
<feature type="region of interest" description="Disordered" evidence="9">
    <location>
        <begin position="364"/>
        <end position="384"/>
    </location>
</feature>
<evidence type="ECO:0000256" key="5">
    <source>
        <dbReference type="ARBA" id="ARBA00022741"/>
    </source>
</evidence>
<keyword evidence="10" id="KW-0472">Membrane</keyword>
<dbReference type="InterPro" id="IPR011712">
    <property type="entry name" value="Sig_transdc_His_kin_sub3_dim/P"/>
</dbReference>
<keyword evidence="6" id="KW-0418">Kinase</keyword>
<gene>
    <name evidence="12" type="ORF">GCM10009823_29610</name>
</gene>
<dbReference type="InterPro" id="IPR050482">
    <property type="entry name" value="Sensor_HK_TwoCompSys"/>
</dbReference>
<evidence type="ECO:0000256" key="3">
    <source>
        <dbReference type="ARBA" id="ARBA00022553"/>
    </source>
</evidence>
<proteinExistence type="predicted"/>
<keyword evidence="5" id="KW-0547">Nucleotide-binding</keyword>
<reference evidence="13" key="1">
    <citation type="journal article" date="2019" name="Int. J. Syst. Evol. Microbiol.">
        <title>The Global Catalogue of Microorganisms (GCM) 10K type strain sequencing project: providing services to taxonomists for standard genome sequencing and annotation.</title>
        <authorList>
            <consortium name="The Broad Institute Genomics Platform"/>
            <consortium name="The Broad Institute Genome Sequencing Center for Infectious Disease"/>
            <person name="Wu L."/>
            <person name="Ma J."/>
        </authorList>
    </citation>
    <scope>NUCLEOTIDE SEQUENCE [LARGE SCALE GENOMIC DNA]</scope>
    <source>
        <strain evidence="13">JCM 15900</strain>
    </source>
</reference>
<evidence type="ECO:0000259" key="11">
    <source>
        <dbReference type="Pfam" id="PF07730"/>
    </source>
</evidence>
<dbReference type="SUPFAM" id="SSF55874">
    <property type="entry name" value="ATPase domain of HSP90 chaperone/DNA topoisomerase II/histidine kinase"/>
    <property type="match status" value="1"/>
</dbReference>
<evidence type="ECO:0000256" key="8">
    <source>
        <dbReference type="ARBA" id="ARBA00023012"/>
    </source>
</evidence>
<evidence type="ECO:0000256" key="2">
    <source>
        <dbReference type="ARBA" id="ARBA00012438"/>
    </source>
</evidence>
<dbReference type="Proteomes" id="UP001500984">
    <property type="component" value="Unassembled WGS sequence"/>
</dbReference>
<dbReference type="Gene3D" id="1.20.5.1930">
    <property type="match status" value="1"/>
</dbReference>
<dbReference type="PANTHER" id="PTHR24421">
    <property type="entry name" value="NITRATE/NITRITE SENSOR PROTEIN NARX-RELATED"/>
    <property type="match status" value="1"/>
</dbReference>
<evidence type="ECO:0000256" key="7">
    <source>
        <dbReference type="ARBA" id="ARBA00022840"/>
    </source>
</evidence>
<keyword evidence="7" id="KW-0067">ATP-binding</keyword>
<accession>A0ABP5IQ95</accession>
<feature type="transmembrane region" description="Helical" evidence="10">
    <location>
        <begin position="58"/>
        <end position="86"/>
    </location>
</feature>
<feature type="transmembrane region" description="Helical" evidence="10">
    <location>
        <begin position="146"/>
        <end position="170"/>
    </location>
</feature>
<evidence type="ECO:0000313" key="13">
    <source>
        <dbReference type="Proteomes" id="UP001500984"/>
    </source>
</evidence>
<keyword evidence="4" id="KW-0808">Transferase</keyword>
<dbReference type="EC" id="2.7.13.3" evidence="2"/>
<comment type="catalytic activity">
    <reaction evidence="1">
        <text>ATP + protein L-histidine = ADP + protein N-phospho-L-histidine.</text>
        <dbReference type="EC" id="2.7.13.3"/>
    </reaction>
</comment>
<keyword evidence="10" id="KW-1133">Transmembrane helix</keyword>
<keyword evidence="10" id="KW-0812">Transmembrane</keyword>
<evidence type="ECO:0000313" key="12">
    <source>
        <dbReference type="EMBL" id="GAA2104734.1"/>
    </source>
</evidence>
<dbReference type="CDD" id="cd16917">
    <property type="entry name" value="HATPase_UhpB-NarQ-NarX-like"/>
    <property type="match status" value="1"/>
</dbReference>
<keyword evidence="13" id="KW-1185">Reference proteome</keyword>
<feature type="transmembrane region" description="Helical" evidence="10">
    <location>
        <begin position="6"/>
        <end position="26"/>
    </location>
</feature>
<feature type="transmembrane region" description="Helical" evidence="10">
    <location>
        <begin position="93"/>
        <end position="117"/>
    </location>
</feature>
<organism evidence="12 13">
    <name type="scientific">Brevibacterium salitolerans</name>
    <dbReference type="NCBI Taxonomy" id="1403566"/>
    <lineage>
        <taxon>Bacteria</taxon>
        <taxon>Bacillati</taxon>
        <taxon>Actinomycetota</taxon>
        <taxon>Actinomycetes</taxon>
        <taxon>Micrococcales</taxon>
        <taxon>Brevibacteriaceae</taxon>
        <taxon>Brevibacterium</taxon>
    </lineage>
</organism>
<evidence type="ECO:0000256" key="6">
    <source>
        <dbReference type="ARBA" id="ARBA00022777"/>
    </source>
</evidence>
<sequence length="419" mass="43672">MGSGILVFVLGICGSAMGLVSVPAAINEDGGLSDVGVLVFLLTTIAWGSVFLRSRLPWVPFAAGCVLAAGWSDSVLLLVGMFHLVVRGRRVHAVIAAAAGGVLVAAGVLRLCLGPVARNPFSLFFTEDPDNVFVRSAPPLADESLLAMNLMTVLAGVVGLGVSIGFGILLRRTRRMKDVETFAQRETARNESLSAELARHSERELLARELHDTLSHRLSVISLHSGALEVNGPGPDAAETVTALRREAKASLADLRDLVGGVREGTLGRQGPLAEQATPPSLASMRSLPQLVASVRATGTAVRPMIILQDVENAPSVLDRAVYRIAQESLTNAMKHAPGAPVTLEVEVSAGGGARIRVENPIVQPASASGPGHRDLAASGSGSGLEGIRERAAVLGGTSELGPRGDFFVVDVTLPPFGR</sequence>
<evidence type="ECO:0000256" key="10">
    <source>
        <dbReference type="SAM" id="Phobius"/>
    </source>
</evidence>
<dbReference type="Gene3D" id="3.30.565.10">
    <property type="entry name" value="Histidine kinase-like ATPase, C-terminal domain"/>
    <property type="match status" value="1"/>
</dbReference>
<dbReference type="Pfam" id="PF07730">
    <property type="entry name" value="HisKA_3"/>
    <property type="match status" value="1"/>
</dbReference>
<keyword evidence="8" id="KW-0902">Two-component regulatory system</keyword>
<protein>
    <recommendedName>
        <fullName evidence="2">histidine kinase</fullName>
        <ecNumber evidence="2">2.7.13.3</ecNumber>
    </recommendedName>
</protein>
<keyword evidence="3" id="KW-0597">Phosphoprotein</keyword>
<evidence type="ECO:0000256" key="4">
    <source>
        <dbReference type="ARBA" id="ARBA00022679"/>
    </source>
</evidence>
<evidence type="ECO:0000256" key="1">
    <source>
        <dbReference type="ARBA" id="ARBA00000085"/>
    </source>
</evidence>
<feature type="transmembrane region" description="Helical" evidence="10">
    <location>
        <begin position="35"/>
        <end position="52"/>
    </location>
</feature>
<name>A0ABP5IQ95_9MICO</name>
<dbReference type="PANTHER" id="PTHR24421:SF10">
    <property type="entry name" value="NITRATE_NITRITE SENSOR PROTEIN NARQ"/>
    <property type="match status" value="1"/>
</dbReference>
<evidence type="ECO:0000256" key="9">
    <source>
        <dbReference type="SAM" id="MobiDB-lite"/>
    </source>
</evidence>
<feature type="domain" description="Signal transduction histidine kinase subgroup 3 dimerisation and phosphoacceptor" evidence="11">
    <location>
        <begin position="202"/>
        <end position="266"/>
    </location>
</feature>
<comment type="caution">
    <text evidence="12">The sequence shown here is derived from an EMBL/GenBank/DDBJ whole genome shotgun (WGS) entry which is preliminary data.</text>
</comment>
<dbReference type="RefSeq" id="WP_291796873.1">
    <property type="nucleotide sequence ID" value="NZ_BAAAPZ010000017.1"/>
</dbReference>
<dbReference type="InterPro" id="IPR036890">
    <property type="entry name" value="HATPase_C_sf"/>
</dbReference>